<name>A0ABD3BW88_9LAMI</name>
<keyword evidence="2" id="KW-1185">Reference proteome</keyword>
<comment type="caution">
    <text evidence="1">The sequence shown here is derived from an EMBL/GenBank/DDBJ whole genome shotgun (WGS) entry which is preliminary data.</text>
</comment>
<accession>A0ABD3BW88</accession>
<reference evidence="2" key="1">
    <citation type="journal article" date="2024" name="IScience">
        <title>Strigolactones Initiate the Formation of Haustorium-like Structures in Castilleja.</title>
        <authorList>
            <person name="Buerger M."/>
            <person name="Peterson D."/>
            <person name="Chory J."/>
        </authorList>
    </citation>
    <scope>NUCLEOTIDE SEQUENCE [LARGE SCALE GENOMIC DNA]</scope>
</reference>
<protein>
    <submittedName>
        <fullName evidence="1">Uncharacterized protein</fullName>
    </submittedName>
</protein>
<dbReference type="AlphaFoldDB" id="A0ABD3BW88"/>
<organism evidence="1 2">
    <name type="scientific">Castilleja foliolosa</name>
    <dbReference type="NCBI Taxonomy" id="1961234"/>
    <lineage>
        <taxon>Eukaryota</taxon>
        <taxon>Viridiplantae</taxon>
        <taxon>Streptophyta</taxon>
        <taxon>Embryophyta</taxon>
        <taxon>Tracheophyta</taxon>
        <taxon>Spermatophyta</taxon>
        <taxon>Magnoliopsida</taxon>
        <taxon>eudicotyledons</taxon>
        <taxon>Gunneridae</taxon>
        <taxon>Pentapetalae</taxon>
        <taxon>asterids</taxon>
        <taxon>lamiids</taxon>
        <taxon>Lamiales</taxon>
        <taxon>Orobanchaceae</taxon>
        <taxon>Pedicularideae</taxon>
        <taxon>Castillejinae</taxon>
        <taxon>Castilleja</taxon>
    </lineage>
</organism>
<dbReference type="EMBL" id="JAVIJP010000066">
    <property type="protein sequence ID" value="KAL3621453.1"/>
    <property type="molecule type" value="Genomic_DNA"/>
</dbReference>
<evidence type="ECO:0000313" key="2">
    <source>
        <dbReference type="Proteomes" id="UP001632038"/>
    </source>
</evidence>
<proteinExistence type="predicted"/>
<gene>
    <name evidence="1" type="ORF">CASFOL_036365</name>
</gene>
<evidence type="ECO:0000313" key="1">
    <source>
        <dbReference type="EMBL" id="KAL3621453.1"/>
    </source>
</evidence>
<sequence length="46" mass="4673">MWWWFAAAIGSDLGGAAIGKGGSGLRAEIGKGLRAEIGAANWRATA</sequence>
<dbReference type="Proteomes" id="UP001632038">
    <property type="component" value="Unassembled WGS sequence"/>
</dbReference>